<dbReference type="EMBL" id="JPGY02000001">
    <property type="protein sequence ID" value="KRU10791.1"/>
    <property type="molecule type" value="Genomic_DNA"/>
</dbReference>
<dbReference type="KEGG" id="cpat:CLPA_c31470"/>
<reference evidence="2 3" key="3">
    <citation type="journal article" name="Genome Announc.">
        <title>Improved Draft Genome Sequence of Clostridium pasteurianum Strain ATCC 6013 (DSM 525) Using a Hybrid Next-Generation Sequencing Approach.</title>
        <authorList>
            <person name="Pyne M.E."/>
            <person name="Utturkar S."/>
            <person name="Brown S.D."/>
            <person name="Moo-Young M."/>
            <person name="Chung D.A."/>
            <person name="Chou C.P."/>
        </authorList>
    </citation>
    <scope>NUCLEOTIDE SEQUENCE [LARGE SCALE GENOMIC DNA]</scope>
    <source>
        <strain evidence="2 3">ATCC 6013</strain>
    </source>
</reference>
<organism evidence="1 4">
    <name type="scientific">Clostridium pasteurianum DSM 525 = ATCC 6013</name>
    <dbReference type="NCBI Taxonomy" id="1262449"/>
    <lineage>
        <taxon>Bacteria</taxon>
        <taxon>Bacillati</taxon>
        <taxon>Bacillota</taxon>
        <taxon>Clostridia</taxon>
        <taxon>Eubacteriales</taxon>
        <taxon>Clostridiaceae</taxon>
        <taxon>Clostridium</taxon>
    </lineage>
</organism>
<gene>
    <name evidence="1" type="ORF">CLPA_c31470</name>
    <name evidence="2" type="ORF">CP6013_00038</name>
</gene>
<dbReference type="Proteomes" id="UP000028042">
    <property type="component" value="Unassembled WGS sequence"/>
</dbReference>
<reference evidence="2" key="2">
    <citation type="submission" date="2015-10" db="EMBL/GenBank/DDBJ databases">
        <title>Improved Draft Genome Sequence of Clostridium pasteurianum Strain ATCC 6013 (DSM 525) Using a Hybrid Next-Generation Sequencing Approach.</title>
        <authorList>
            <person name="Pyne M.E."/>
            <person name="Utturkar S.M."/>
            <person name="Brown S.D."/>
            <person name="Moo-Young M."/>
            <person name="Chung D.A."/>
            <person name="Chou P.C."/>
        </authorList>
    </citation>
    <scope>NUCLEOTIDE SEQUENCE</scope>
    <source>
        <strain evidence="2">ATCC 6013</strain>
    </source>
</reference>
<name>A0A0H3JA38_CLOPA</name>
<keyword evidence="4" id="KW-1185">Reference proteome</keyword>
<dbReference type="AlphaFoldDB" id="A0A0H3JA38"/>
<dbReference type="eggNOG" id="ENOG502Z9AE">
    <property type="taxonomic scope" value="Bacteria"/>
</dbReference>
<dbReference type="GeneID" id="93075255"/>
<evidence type="ECO:0000313" key="3">
    <source>
        <dbReference type="Proteomes" id="UP000028042"/>
    </source>
</evidence>
<reference evidence="1 4" key="1">
    <citation type="journal article" date="2015" name="Genome Announc.">
        <title>Complete Genome Sequence of the Nitrogen-Fixing and Solvent-Producing Clostridium pasteurianum DSM 525.</title>
        <authorList>
            <person name="Poehlein A."/>
            <person name="Grosse-Honebrink A."/>
            <person name="Zhang Y."/>
            <person name="Minton N.P."/>
            <person name="Daniel R."/>
        </authorList>
    </citation>
    <scope>NUCLEOTIDE SEQUENCE [LARGE SCALE GENOMIC DNA]</scope>
    <source>
        <strain evidence="1">DSM 525</strain>
        <strain evidence="4">DSM 525 / ATCC 6013</strain>
    </source>
</reference>
<proteinExistence type="predicted"/>
<dbReference type="KEGG" id="cpae:CPAST_c31470"/>
<accession>A0A0H3JA38</accession>
<evidence type="ECO:0000313" key="4">
    <source>
        <dbReference type="Proteomes" id="UP000030905"/>
    </source>
</evidence>
<evidence type="ECO:0000313" key="2">
    <source>
        <dbReference type="EMBL" id="KRU10791.1"/>
    </source>
</evidence>
<dbReference type="PATRIC" id="fig|1262449.3.peg.2418"/>
<evidence type="ECO:0000313" key="1">
    <source>
        <dbReference type="EMBL" id="AJA53201.1"/>
    </source>
</evidence>
<dbReference type="Proteomes" id="UP000030905">
    <property type="component" value="Chromosome"/>
</dbReference>
<sequence>MLEINARLRDFKLFIDKLYKYRTISIIGMEKNTGKTTTLNFLIQQLKGRKIGITSVGRDGEEEDIVTLTPKPKIYIDENTLIATSKSSFLRSDSTLKILQVMDINTPLGPVIIGESIYSGFVEIAGPSINTQIKAVIEKLKEFKCQHIIVDGALSKKSFADPSITEASILCTGAAFSEDVNVLVEDTLNVLNLFSLDAVEYNISKIYEDNMEDCRIAFIYGNNIKKSVLKTSISASKEIISNFNKDLDFVFIKGAFTNNLVDDMIKSNLNLKSVTFVVEDGTKLLLDKNRYTEFIYKGGKLKVKNNINIIGISVNPTSPSGYVLDYNEFFNRLKEETDIPVFNVMDYALDVRK</sequence>
<protein>
    <submittedName>
        <fullName evidence="1">Uncharacterized protein</fullName>
    </submittedName>
</protein>
<dbReference type="EMBL" id="CP009268">
    <property type="protein sequence ID" value="AJA53201.1"/>
    <property type="molecule type" value="Genomic_DNA"/>
</dbReference>
<dbReference type="RefSeq" id="WP_003445617.1">
    <property type="nucleotide sequence ID" value="NZ_ANZB01000007.1"/>
</dbReference>